<dbReference type="InterPro" id="IPR036291">
    <property type="entry name" value="NAD(P)-bd_dom_sf"/>
</dbReference>
<dbReference type="SUPFAM" id="SSF51735">
    <property type="entry name" value="NAD(P)-binding Rossmann-fold domains"/>
    <property type="match status" value="1"/>
</dbReference>
<dbReference type="OrthoDB" id="9801056at2"/>
<dbReference type="EMBL" id="CABVHY010000035">
    <property type="protein sequence ID" value="VVO36945.1"/>
    <property type="molecule type" value="Genomic_DNA"/>
</dbReference>
<organism evidence="2 3">
    <name type="scientific">Pseudomonas fluorescens</name>
    <dbReference type="NCBI Taxonomy" id="294"/>
    <lineage>
        <taxon>Bacteria</taxon>
        <taxon>Pseudomonadati</taxon>
        <taxon>Pseudomonadota</taxon>
        <taxon>Gammaproteobacteria</taxon>
        <taxon>Pseudomonadales</taxon>
        <taxon>Pseudomonadaceae</taxon>
        <taxon>Pseudomonas</taxon>
    </lineage>
</organism>
<evidence type="ECO:0000313" key="2">
    <source>
        <dbReference type="EMBL" id="VVO36945.1"/>
    </source>
</evidence>
<dbReference type="RefSeq" id="WP_150806715.1">
    <property type="nucleotide sequence ID" value="NZ_CABVHY010000035.1"/>
</dbReference>
<dbReference type="Proteomes" id="UP000379480">
    <property type="component" value="Unassembled WGS sequence"/>
</dbReference>
<dbReference type="PANTHER" id="PTHR43245">
    <property type="entry name" value="BIFUNCTIONAL POLYMYXIN RESISTANCE PROTEIN ARNA"/>
    <property type="match status" value="1"/>
</dbReference>
<reference evidence="2 3" key="1">
    <citation type="submission" date="2019-09" db="EMBL/GenBank/DDBJ databases">
        <authorList>
            <person name="Chandra G."/>
            <person name="Truman W A."/>
        </authorList>
    </citation>
    <scope>NUCLEOTIDE SEQUENCE [LARGE SCALE GENOMIC DNA]</scope>
    <source>
        <strain evidence="2">PS723</strain>
    </source>
</reference>
<dbReference type="AlphaFoldDB" id="A0A5E7FCB5"/>
<dbReference type="InterPro" id="IPR050177">
    <property type="entry name" value="Lipid_A_modif_metabolic_enz"/>
</dbReference>
<evidence type="ECO:0000313" key="3">
    <source>
        <dbReference type="Proteomes" id="UP000379480"/>
    </source>
</evidence>
<protein>
    <recommendedName>
        <fullName evidence="1">NAD-dependent epimerase/dehydratase domain-containing protein</fullName>
    </recommendedName>
</protein>
<feature type="domain" description="NAD-dependent epimerase/dehydratase" evidence="1">
    <location>
        <begin position="3"/>
        <end position="229"/>
    </location>
</feature>
<proteinExistence type="predicted"/>
<evidence type="ECO:0000259" key="1">
    <source>
        <dbReference type="Pfam" id="PF01370"/>
    </source>
</evidence>
<dbReference type="InterPro" id="IPR001509">
    <property type="entry name" value="Epimerase_deHydtase"/>
</dbReference>
<dbReference type="Pfam" id="PF01370">
    <property type="entry name" value="Epimerase"/>
    <property type="match status" value="1"/>
</dbReference>
<name>A0A5E7FCB5_PSEFL</name>
<accession>A0A5E7FCB5</accession>
<sequence length="321" mass="35141">MLVLLTGAKGFIGSQLLLRLCASGHKVRVVTRTSFESNLNGVEVVHADLTSAGINYDSLVSGCDVVFNCAGEIRDEELMQSLHVDATERLVAAANRLACKERPVHFVQLSSVGAYGPARGAVRVVNEQTEENPQGTYEETKTIGDSLVVKNRDNAFFSYAILRPSNVFGQCMTNNSLRQLGRIVDKGLFFYIGTAKKDAVATYIHVDDVVTALMLCGFNPRAKGEVFNLSNDCALSDLINGMADAQHVARPKASLPEAPLRMMVRIANRFLRLPVTQARVDALVSRTTYPSTKMRETFGFVPEREVPVAIGELFVDKSVVR</sequence>
<dbReference type="PANTHER" id="PTHR43245:SF55">
    <property type="entry name" value="NAD(P)-BINDING DOMAIN-CONTAINING PROTEIN"/>
    <property type="match status" value="1"/>
</dbReference>
<dbReference type="Gene3D" id="3.40.50.720">
    <property type="entry name" value="NAD(P)-binding Rossmann-like Domain"/>
    <property type="match status" value="1"/>
</dbReference>
<gene>
    <name evidence="2" type="ORF">PS723_05459</name>
</gene>